<dbReference type="PANTHER" id="PTHR47713:SF2">
    <property type="entry name" value="HOMEODOMAIN-LIKE SUPERFAMILY PROTEIN"/>
    <property type="match status" value="1"/>
</dbReference>
<gene>
    <name evidence="9" type="ORF">SLEP1_g7018</name>
</gene>
<dbReference type="GO" id="GO:0005634">
    <property type="term" value="C:nucleus"/>
    <property type="evidence" value="ECO:0007669"/>
    <property type="project" value="UniProtKB-SubCell"/>
</dbReference>
<dbReference type="SMART" id="SM00389">
    <property type="entry name" value="HOX"/>
    <property type="match status" value="1"/>
</dbReference>
<dbReference type="GO" id="GO:0000981">
    <property type="term" value="F:DNA-binding transcription factor activity, RNA polymerase II-specific"/>
    <property type="evidence" value="ECO:0007669"/>
    <property type="project" value="InterPro"/>
</dbReference>
<keyword evidence="10" id="KW-1185">Reference proteome</keyword>
<keyword evidence="4 5" id="KW-0539">Nucleus</keyword>
<feature type="domain" description="Homeobox" evidence="8">
    <location>
        <begin position="16"/>
        <end position="76"/>
    </location>
</feature>
<evidence type="ECO:0000256" key="7">
    <source>
        <dbReference type="SAM" id="MobiDB-lite"/>
    </source>
</evidence>
<feature type="region of interest" description="Disordered" evidence="7">
    <location>
        <begin position="309"/>
        <end position="416"/>
    </location>
</feature>
<dbReference type="PANTHER" id="PTHR47713">
    <property type="entry name" value="HOMEODOMAIN-LIKE SUPERFAMILY PROTEIN"/>
    <property type="match status" value="1"/>
</dbReference>
<comment type="subcellular location">
    <subcellularLocation>
        <location evidence="1 5 6">Nucleus</location>
    </subcellularLocation>
</comment>
<evidence type="ECO:0000313" key="9">
    <source>
        <dbReference type="EMBL" id="GKU93423.1"/>
    </source>
</evidence>
<dbReference type="Proteomes" id="UP001054252">
    <property type="component" value="Unassembled WGS sequence"/>
</dbReference>
<reference evidence="9 10" key="1">
    <citation type="journal article" date="2021" name="Commun. Biol.">
        <title>The genome of Shorea leprosula (Dipterocarpaceae) highlights the ecological relevance of drought in aseasonal tropical rainforests.</title>
        <authorList>
            <person name="Ng K.K.S."/>
            <person name="Kobayashi M.J."/>
            <person name="Fawcett J.A."/>
            <person name="Hatakeyama M."/>
            <person name="Paape T."/>
            <person name="Ng C.H."/>
            <person name="Ang C.C."/>
            <person name="Tnah L.H."/>
            <person name="Lee C.T."/>
            <person name="Nishiyama T."/>
            <person name="Sese J."/>
            <person name="O'Brien M.J."/>
            <person name="Copetti D."/>
            <person name="Mohd Noor M.I."/>
            <person name="Ong R.C."/>
            <person name="Putra M."/>
            <person name="Sireger I.Z."/>
            <person name="Indrioko S."/>
            <person name="Kosugi Y."/>
            <person name="Izuno A."/>
            <person name="Isagi Y."/>
            <person name="Lee S.L."/>
            <person name="Shimizu K.K."/>
        </authorList>
    </citation>
    <scope>NUCLEOTIDE SEQUENCE [LARGE SCALE GENOMIC DNA]</scope>
    <source>
        <strain evidence="9">214</strain>
    </source>
</reference>
<dbReference type="PROSITE" id="PS00027">
    <property type="entry name" value="HOMEOBOX_1"/>
    <property type="match status" value="1"/>
</dbReference>
<sequence>MADSGEVHSEENKVPLDKSKKRTLKTPAQRDALECFYEEHKFPTDEMKAQLAEKVGLTEKQISSWFCHRRLKDKRRDEIHVNGRQDPSSGVIQDRASGLRQDSCGSIKQGDHRNIDLREVESRGIYGRDRPAADLTYVNRGCQDPHVGDMDDTSSESSSSLQDRVFSHNSDPYEIQTSPYLTQRGAIMPKNQAGARNMGYKPSGYLKVKGEIENPAITAVKRQLGRHYREDGPPLGIEFEPLPPGAFMSQSTNPVNEQNNIGDPSQCHSLGISGFLKQPNLNTKYEAHITRMGSQDSYEEDANCYSIHSDRPERSSYRQLKQKSFHNTSNSPLGQNSYLDTYEDSAGKTPVNGSNLSRISSKHAVEEMRSDSLSKDPGYYDAKISNKKAKPWLRDNNNVAPKNAQKNENLSRPSNLIPEFSQSLDTVERGPSARVTKVDKCVTERRHKIEYHDPVRVKMRPTNEVRVANQAKIEYPQQDYLENASSTKLLLLANQIKGSSMDVPCSFSEDETAETSSSLE</sequence>
<name>A0AAV5HXE4_9ROSI</name>
<evidence type="ECO:0000256" key="1">
    <source>
        <dbReference type="ARBA" id="ARBA00004123"/>
    </source>
</evidence>
<evidence type="ECO:0000256" key="3">
    <source>
        <dbReference type="ARBA" id="ARBA00023155"/>
    </source>
</evidence>
<keyword evidence="3 5" id="KW-0371">Homeobox</keyword>
<dbReference type="Gene3D" id="1.10.10.60">
    <property type="entry name" value="Homeodomain-like"/>
    <property type="match status" value="1"/>
</dbReference>
<evidence type="ECO:0000256" key="6">
    <source>
        <dbReference type="RuleBase" id="RU000682"/>
    </source>
</evidence>
<proteinExistence type="predicted"/>
<feature type="region of interest" description="Disordered" evidence="7">
    <location>
        <begin position="141"/>
        <end position="164"/>
    </location>
</feature>
<evidence type="ECO:0000313" key="10">
    <source>
        <dbReference type="Proteomes" id="UP001054252"/>
    </source>
</evidence>
<comment type="caution">
    <text evidence="9">The sequence shown here is derived from an EMBL/GenBank/DDBJ whole genome shotgun (WGS) entry which is preliminary data.</text>
</comment>
<feature type="compositionally biased region" description="Basic and acidic residues" evidence="7">
    <location>
        <begin position="1"/>
        <end position="18"/>
    </location>
</feature>
<evidence type="ECO:0000259" key="8">
    <source>
        <dbReference type="PROSITE" id="PS50071"/>
    </source>
</evidence>
<evidence type="ECO:0000256" key="2">
    <source>
        <dbReference type="ARBA" id="ARBA00023125"/>
    </source>
</evidence>
<feature type="region of interest" description="Disordered" evidence="7">
    <location>
        <begin position="81"/>
        <end position="108"/>
    </location>
</feature>
<evidence type="ECO:0000256" key="4">
    <source>
        <dbReference type="ARBA" id="ARBA00023242"/>
    </source>
</evidence>
<dbReference type="GO" id="GO:0003677">
    <property type="term" value="F:DNA binding"/>
    <property type="evidence" value="ECO:0007669"/>
    <property type="project" value="UniProtKB-UniRule"/>
</dbReference>
<feature type="compositionally biased region" description="Polar residues" evidence="7">
    <location>
        <begin position="325"/>
        <end position="339"/>
    </location>
</feature>
<dbReference type="Pfam" id="PF00046">
    <property type="entry name" value="Homeodomain"/>
    <property type="match status" value="1"/>
</dbReference>
<organism evidence="9 10">
    <name type="scientific">Rubroshorea leprosula</name>
    <dbReference type="NCBI Taxonomy" id="152421"/>
    <lineage>
        <taxon>Eukaryota</taxon>
        <taxon>Viridiplantae</taxon>
        <taxon>Streptophyta</taxon>
        <taxon>Embryophyta</taxon>
        <taxon>Tracheophyta</taxon>
        <taxon>Spermatophyta</taxon>
        <taxon>Magnoliopsida</taxon>
        <taxon>eudicotyledons</taxon>
        <taxon>Gunneridae</taxon>
        <taxon>Pentapetalae</taxon>
        <taxon>rosids</taxon>
        <taxon>malvids</taxon>
        <taxon>Malvales</taxon>
        <taxon>Dipterocarpaceae</taxon>
        <taxon>Rubroshorea</taxon>
    </lineage>
</organism>
<protein>
    <recommendedName>
        <fullName evidence="8">Homeobox domain-containing protein</fullName>
    </recommendedName>
</protein>
<dbReference type="PROSITE" id="PS50071">
    <property type="entry name" value="HOMEOBOX_2"/>
    <property type="match status" value="1"/>
</dbReference>
<dbReference type="SUPFAM" id="SSF46689">
    <property type="entry name" value="Homeodomain-like"/>
    <property type="match status" value="1"/>
</dbReference>
<dbReference type="AlphaFoldDB" id="A0AAV5HXE4"/>
<dbReference type="InterPro" id="IPR001356">
    <property type="entry name" value="HD"/>
</dbReference>
<feature type="compositionally biased region" description="Polar residues" evidence="7">
    <location>
        <begin position="395"/>
        <end position="416"/>
    </location>
</feature>
<evidence type="ECO:0000256" key="5">
    <source>
        <dbReference type="PROSITE-ProRule" id="PRU00108"/>
    </source>
</evidence>
<dbReference type="EMBL" id="BPVZ01000007">
    <property type="protein sequence ID" value="GKU93423.1"/>
    <property type="molecule type" value="Genomic_DNA"/>
</dbReference>
<feature type="compositionally biased region" description="Basic and acidic residues" evidence="7">
    <location>
        <begin position="363"/>
        <end position="374"/>
    </location>
</feature>
<dbReference type="CDD" id="cd00086">
    <property type="entry name" value="homeodomain"/>
    <property type="match status" value="1"/>
</dbReference>
<dbReference type="InterPro" id="IPR009057">
    <property type="entry name" value="Homeodomain-like_sf"/>
</dbReference>
<feature type="DNA-binding region" description="Homeobox" evidence="5">
    <location>
        <begin position="18"/>
        <end position="77"/>
    </location>
</feature>
<keyword evidence="2 5" id="KW-0238">DNA-binding</keyword>
<dbReference type="InterPro" id="IPR017970">
    <property type="entry name" value="Homeobox_CS"/>
</dbReference>
<feature type="region of interest" description="Disordered" evidence="7">
    <location>
        <begin position="1"/>
        <end position="25"/>
    </location>
</feature>
<accession>A0AAV5HXE4</accession>